<reference evidence="2 3" key="1">
    <citation type="submission" date="2016-03" db="EMBL/GenBank/DDBJ databases">
        <title>Niastella vici sp. nov., isolated from farmland soil.</title>
        <authorList>
            <person name="Chen L."/>
            <person name="Wang D."/>
            <person name="Yang S."/>
            <person name="Wang G."/>
        </authorList>
    </citation>
    <scope>NUCLEOTIDE SEQUENCE [LARGE SCALE GENOMIC DNA]</scope>
    <source>
        <strain evidence="2 3">DJ57</strain>
    </source>
</reference>
<dbReference type="PANTHER" id="PTHR34387:SF1">
    <property type="entry name" value="PERIPLASMIC IMMUNOGENIC PROTEIN"/>
    <property type="match status" value="1"/>
</dbReference>
<evidence type="ECO:0008006" key="4">
    <source>
        <dbReference type="Google" id="ProtNLM"/>
    </source>
</evidence>
<feature type="signal peptide" evidence="1">
    <location>
        <begin position="1"/>
        <end position="21"/>
    </location>
</feature>
<dbReference type="STRING" id="1703345.A3860_16535"/>
<dbReference type="Gene3D" id="3.30.110.170">
    <property type="entry name" value="Protein of unknown function (DUF541), domain 1"/>
    <property type="match status" value="1"/>
</dbReference>
<dbReference type="PANTHER" id="PTHR34387">
    <property type="entry name" value="SLR1258 PROTEIN"/>
    <property type="match status" value="1"/>
</dbReference>
<dbReference type="OrthoDB" id="1242975at2"/>
<accession>A0A1V9G3Q1</accession>
<protein>
    <recommendedName>
        <fullName evidence="4">SIMPL domain-containing protein</fullName>
    </recommendedName>
</protein>
<sequence length="240" mass="26550">MKQIITLVIALLLTTGLLAQAPNPFPKTISVNGSADMEIIPDEIYVVVTLKEYEKKGTGKIELEKIKTDFLATCKNAGLPDSAITIASYEGANPRSWLSKRKSKDELYGSIAYQIKFSNSRKIDELVNKLDDDATQSFDVVRVSHSKIQEYRKQVKIMAIKAAKEKATYLTEAVGETLGVAVTISENGPDNIQSLGINNTRGFFENVSYKPSISYKSEDAGIDFKKIKITMDINVVFALK</sequence>
<gene>
    <name evidence="2" type="ORF">A3860_16535</name>
</gene>
<dbReference type="EMBL" id="LVYD01000024">
    <property type="protein sequence ID" value="OQP65275.1"/>
    <property type="molecule type" value="Genomic_DNA"/>
</dbReference>
<dbReference type="Pfam" id="PF04402">
    <property type="entry name" value="SIMPL"/>
    <property type="match status" value="1"/>
</dbReference>
<proteinExistence type="predicted"/>
<organism evidence="2 3">
    <name type="scientific">Niastella vici</name>
    <dbReference type="NCBI Taxonomy" id="1703345"/>
    <lineage>
        <taxon>Bacteria</taxon>
        <taxon>Pseudomonadati</taxon>
        <taxon>Bacteroidota</taxon>
        <taxon>Chitinophagia</taxon>
        <taxon>Chitinophagales</taxon>
        <taxon>Chitinophagaceae</taxon>
        <taxon>Niastella</taxon>
    </lineage>
</organism>
<dbReference type="Proteomes" id="UP000192796">
    <property type="component" value="Unassembled WGS sequence"/>
</dbReference>
<evidence type="ECO:0000256" key="1">
    <source>
        <dbReference type="SAM" id="SignalP"/>
    </source>
</evidence>
<dbReference type="AlphaFoldDB" id="A0A1V9G3Q1"/>
<dbReference type="GO" id="GO:0006974">
    <property type="term" value="P:DNA damage response"/>
    <property type="evidence" value="ECO:0007669"/>
    <property type="project" value="TreeGrafter"/>
</dbReference>
<keyword evidence="3" id="KW-1185">Reference proteome</keyword>
<evidence type="ECO:0000313" key="2">
    <source>
        <dbReference type="EMBL" id="OQP65275.1"/>
    </source>
</evidence>
<evidence type="ECO:0000313" key="3">
    <source>
        <dbReference type="Proteomes" id="UP000192796"/>
    </source>
</evidence>
<dbReference type="InterPro" id="IPR052022">
    <property type="entry name" value="26kDa_periplasmic_antigen"/>
</dbReference>
<name>A0A1V9G3Q1_9BACT</name>
<dbReference type="InterPro" id="IPR007497">
    <property type="entry name" value="SIMPL/DUF541"/>
</dbReference>
<feature type="chain" id="PRO_5012573954" description="SIMPL domain-containing protein" evidence="1">
    <location>
        <begin position="22"/>
        <end position="240"/>
    </location>
</feature>
<comment type="caution">
    <text evidence="2">The sequence shown here is derived from an EMBL/GenBank/DDBJ whole genome shotgun (WGS) entry which is preliminary data.</text>
</comment>
<keyword evidence="1" id="KW-0732">Signal</keyword>
<dbReference type="RefSeq" id="WP_081146047.1">
    <property type="nucleotide sequence ID" value="NZ_LVYD01000024.1"/>
</dbReference>